<sequence length="204" mass="22910">MVDSLFLSIETTVDDASPESRHKRQRISEMAKEADSSEINQESSKRWRTNRVQQIYASKLVEALRRFRQRSNDGGKITSAAREIRDTADRVLAASARGTTCWSRAVLATRVRASLKKHKKVKITGTRKPRKDTATERKQIKLLAAEKKLKILGRLVPGCRKVTVPNLLDEATDYIVALEMQVRAMESLAELLAAAAPRSTLTRP</sequence>
<dbReference type="InterPro" id="IPR011598">
    <property type="entry name" value="bHLH_dom"/>
</dbReference>
<dbReference type="InterPro" id="IPR059002">
    <property type="entry name" value="IBH1_N"/>
</dbReference>
<dbReference type="InterPro" id="IPR044549">
    <property type="entry name" value="bHLH_AtIBH1-like"/>
</dbReference>
<comment type="subcellular location">
    <subcellularLocation>
        <location evidence="1">Nucleus</location>
    </subcellularLocation>
</comment>
<comment type="caution">
    <text evidence="7">The sequence shown here is derived from an EMBL/GenBank/DDBJ whole genome shotgun (WGS) entry which is preliminary data.</text>
</comment>
<evidence type="ECO:0000256" key="3">
    <source>
        <dbReference type="ARBA" id="ARBA00023163"/>
    </source>
</evidence>
<gene>
    <name evidence="7" type="ORF">F2Q68_00013096</name>
</gene>
<accession>A0A8S9HC82</accession>
<feature type="domain" description="BHLH" evidence="6">
    <location>
        <begin position="129"/>
        <end position="178"/>
    </location>
</feature>
<evidence type="ECO:0000256" key="1">
    <source>
        <dbReference type="ARBA" id="ARBA00004123"/>
    </source>
</evidence>
<reference evidence="7" key="1">
    <citation type="submission" date="2019-12" db="EMBL/GenBank/DDBJ databases">
        <title>Genome sequencing and annotation of Brassica cretica.</title>
        <authorList>
            <person name="Studholme D.J."/>
            <person name="Sarris P.F."/>
        </authorList>
    </citation>
    <scope>NUCLEOTIDE SEQUENCE</scope>
    <source>
        <strain evidence="7">PFS-001/15</strain>
        <tissue evidence="7">Leaf</tissue>
    </source>
</reference>
<evidence type="ECO:0000259" key="6">
    <source>
        <dbReference type="PROSITE" id="PS50888"/>
    </source>
</evidence>
<keyword evidence="4" id="KW-0539">Nucleus</keyword>
<dbReference type="PANTHER" id="PTHR33124:SF41">
    <property type="entry name" value="TRANSCRIPTION FACTOR BHLH149"/>
    <property type="match status" value="1"/>
</dbReference>
<evidence type="ECO:0000256" key="5">
    <source>
        <dbReference type="SAM" id="MobiDB-lite"/>
    </source>
</evidence>
<dbReference type="InterPro" id="IPR036638">
    <property type="entry name" value="HLH_DNA-bd_sf"/>
</dbReference>
<dbReference type="GO" id="GO:0005634">
    <property type="term" value="C:nucleus"/>
    <property type="evidence" value="ECO:0007669"/>
    <property type="project" value="UniProtKB-SubCell"/>
</dbReference>
<dbReference type="PANTHER" id="PTHR33124">
    <property type="entry name" value="TRANSCRIPTION FACTOR IBH1-LIKE 1"/>
    <property type="match status" value="1"/>
</dbReference>
<name>A0A8S9HC82_BRACR</name>
<evidence type="ECO:0000256" key="2">
    <source>
        <dbReference type="ARBA" id="ARBA00023015"/>
    </source>
</evidence>
<evidence type="ECO:0000256" key="4">
    <source>
        <dbReference type="ARBA" id="ARBA00023242"/>
    </source>
</evidence>
<dbReference type="CDD" id="cd11444">
    <property type="entry name" value="bHLH_AtIBH1_like"/>
    <property type="match status" value="1"/>
</dbReference>
<evidence type="ECO:0000313" key="7">
    <source>
        <dbReference type="EMBL" id="KAF2556801.1"/>
    </source>
</evidence>
<keyword evidence="2" id="KW-0805">Transcription regulation</keyword>
<dbReference type="SUPFAM" id="SSF47459">
    <property type="entry name" value="HLH, helix-loop-helix DNA-binding domain"/>
    <property type="match status" value="1"/>
</dbReference>
<feature type="compositionally biased region" description="Basic and acidic residues" evidence="5">
    <location>
        <begin position="26"/>
        <end position="35"/>
    </location>
</feature>
<dbReference type="GO" id="GO:0046983">
    <property type="term" value="F:protein dimerization activity"/>
    <property type="evidence" value="ECO:0007669"/>
    <property type="project" value="InterPro"/>
</dbReference>
<dbReference type="GO" id="GO:0000976">
    <property type="term" value="F:transcription cis-regulatory region binding"/>
    <property type="evidence" value="ECO:0007669"/>
    <property type="project" value="UniProtKB-ARBA"/>
</dbReference>
<dbReference type="Pfam" id="PF26576">
    <property type="entry name" value="IBH1_N"/>
    <property type="match status" value="1"/>
</dbReference>
<proteinExistence type="predicted"/>
<evidence type="ECO:0000313" key="8">
    <source>
        <dbReference type="Proteomes" id="UP000712281"/>
    </source>
</evidence>
<organism evidence="7 8">
    <name type="scientific">Brassica cretica</name>
    <name type="common">Mustard</name>
    <dbReference type="NCBI Taxonomy" id="69181"/>
    <lineage>
        <taxon>Eukaryota</taxon>
        <taxon>Viridiplantae</taxon>
        <taxon>Streptophyta</taxon>
        <taxon>Embryophyta</taxon>
        <taxon>Tracheophyta</taxon>
        <taxon>Spermatophyta</taxon>
        <taxon>Magnoliopsida</taxon>
        <taxon>eudicotyledons</taxon>
        <taxon>Gunneridae</taxon>
        <taxon>Pentapetalae</taxon>
        <taxon>rosids</taxon>
        <taxon>malvids</taxon>
        <taxon>Brassicales</taxon>
        <taxon>Brassicaceae</taxon>
        <taxon>Brassiceae</taxon>
        <taxon>Brassica</taxon>
    </lineage>
</organism>
<dbReference type="AlphaFoldDB" id="A0A8S9HC82"/>
<dbReference type="EMBL" id="QGKW02001940">
    <property type="protein sequence ID" value="KAF2556801.1"/>
    <property type="molecule type" value="Genomic_DNA"/>
</dbReference>
<dbReference type="GO" id="GO:0006355">
    <property type="term" value="P:regulation of DNA-templated transcription"/>
    <property type="evidence" value="ECO:0007669"/>
    <property type="project" value="InterPro"/>
</dbReference>
<dbReference type="InterPro" id="IPR044660">
    <property type="entry name" value="IBH1-like"/>
</dbReference>
<feature type="region of interest" description="Disordered" evidence="5">
    <location>
        <begin position="15"/>
        <end position="46"/>
    </location>
</feature>
<dbReference type="PROSITE" id="PS50888">
    <property type="entry name" value="BHLH"/>
    <property type="match status" value="1"/>
</dbReference>
<dbReference type="Proteomes" id="UP000712281">
    <property type="component" value="Unassembled WGS sequence"/>
</dbReference>
<protein>
    <recommendedName>
        <fullName evidence="6">BHLH domain-containing protein</fullName>
    </recommendedName>
</protein>
<keyword evidence="3" id="KW-0804">Transcription</keyword>